<dbReference type="AlphaFoldDB" id="B8D2A1"/>
<sequence>MFLKRGILLKFFIFIVILIIMVTVFIQKTLTPAFISLAEVEAVGLATTAINRAVDEECEGIKYEDIINYVVSDEGYVVLMQPNINYINSFSSRVSLNIQKRLNKMNSNVVAIPLGRVLGIELLAGLGPKVKVKIIPVGFARPPVIRDTFESAGINQTRHKIYMEVNVKLKLIVPFSEKTISLKTDVPITEVTIMGKVPRVYVGINNEGSKGILTK</sequence>
<keyword evidence="1" id="KW-1133">Transmembrane helix</keyword>
<dbReference type="KEGG" id="hor:Hore_05710"/>
<keyword evidence="1" id="KW-0812">Transmembrane</keyword>
<protein>
    <submittedName>
        <fullName evidence="2">Sporulation protein YunB</fullName>
    </submittedName>
</protein>
<keyword evidence="1" id="KW-0472">Membrane</keyword>
<dbReference type="eggNOG" id="ENOG5031XUS">
    <property type="taxonomic scope" value="Bacteria"/>
</dbReference>
<dbReference type="STRING" id="373903.Hore_05710"/>
<dbReference type="Proteomes" id="UP000000719">
    <property type="component" value="Chromosome"/>
</dbReference>
<accession>B8D2A1</accession>
<dbReference type="PIRSF" id="PIRSF021383">
    <property type="entry name" value="YunB"/>
    <property type="match status" value="1"/>
</dbReference>
<reference evidence="2 3" key="1">
    <citation type="journal article" date="2009" name="PLoS ONE">
        <title>Genome analysis of the anaerobic thermohalophilic bacterium Halothermothrix orenii.</title>
        <authorList>
            <person name="Mavromatis K."/>
            <person name="Ivanova N."/>
            <person name="Anderson I."/>
            <person name="Lykidis A."/>
            <person name="Hooper S.D."/>
            <person name="Sun H."/>
            <person name="Kunin V."/>
            <person name="Lapidus A."/>
            <person name="Hugenholtz P."/>
            <person name="Patel B."/>
            <person name="Kyrpides N.C."/>
        </authorList>
    </citation>
    <scope>NUCLEOTIDE SEQUENCE [LARGE SCALE GENOMIC DNA]</scope>
    <source>
        <strain evidence="3">H 168 / OCM 544 / DSM 9562</strain>
    </source>
</reference>
<dbReference type="RefSeq" id="WP_012635516.1">
    <property type="nucleotide sequence ID" value="NC_011899.1"/>
</dbReference>
<dbReference type="EMBL" id="CP001098">
    <property type="protein sequence ID" value="ACL69328.1"/>
    <property type="molecule type" value="Genomic_DNA"/>
</dbReference>
<dbReference type="InterPro" id="IPR014197">
    <property type="entry name" value="Sporulation_prot_YunB"/>
</dbReference>
<evidence type="ECO:0000256" key="1">
    <source>
        <dbReference type="SAM" id="Phobius"/>
    </source>
</evidence>
<organism evidence="2 3">
    <name type="scientific">Halothermothrix orenii (strain H 168 / OCM 544 / DSM 9562)</name>
    <dbReference type="NCBI Taxonomy" id="373903"/>
    <lineage>
        <taxon>Bacteria</taxon>
        <taxon>Bacillati</taxon>
        <taxon>Bacillota</taxon>
        <taxon>Clostridia</taxon>
        <taxon>Halanaerobiales</taxon>
        <taxon>Halothermotrichaceae</taxon>
        <taxon>Halothermothrix</taxon>
    </lineage>
</organism>
<evidence type="ECO:0000313" key="3">
    <source>
        <dbReference type="Proteomes" id="UP000000719"/>
    </source>
</evidence>
<feature type="transmembrane region" description="Helical" evidence="1">
    <location>
        <begin position="7"/>
        <end position="26"/>
    </location>
</feature>
<proteinExistence type="predicted"/>
<dbReference type="NCBIfam" id="TIGR02832">
    <property type="entry name" value="spo_yunB"/>
    <property type="match status" value="1"/>
</dbReference>
<name>B8D2A1_HALOH</name>
<evidence type="ECO:0000313" key="2">
    <source>
        <dbReference type="EMBL" id="ACL69328.1"/>
    </source>
</evidence>
<dbReference type="Pfam" id="PF09560">
    <property type="entry name" value="Spore_YunB"/>
    <property type="match status" value="1"/>
</dbReference>
<keyword evidence="3" id="KW-1185">Reference proteome</keyword>
<gene>
    <name evidence="2" type="ordered locus">Hore_05710</name>
</gene>
<dbReference type="HOGENOM" id="CLU_067338_2_0_9"/>